<reference evidence="2 3" key="1">
    <citation type="journal article" date="2021" name="MBio">
        <title>A New Model Trypanosomatid, Novymonas esmeraldas: Genomic Perception of Its 'Candidatus Pandoraea novymonadis' Endosymbiont.</title>
        <authorList>
            <person name="Zakharova A."/>
            <person name="Saura A."/>
            <person name="Butenko A."/>
            <person name="Podesvova L."/>
            <person name="Warmusova S."/>
            <person name="Kostygov A.Y."/>
            <person name="Nenarokova A."/>
            <person name="Lukes J."/>
            <person name="Opperdoes F.R."/>
            <person name="Yurchenko V."/>
        </authorList>
    </citation>
    <scope>NUCLEOTIDE SEQUENCE [LARGE SCALE GENOMIC DNA]</scope>
    <source>
        <strain evidence="2 3">E262AT.01</strain>
    </source>
</reference>
<proteinExistence type="predicted"/>
<dbReference type="Proteomes" id="UP001430356">
    <property type="component" value="Unassembled WGS sequence"/>
</dbReference>
<organism evidence="2 3">
    <name type="scientific">Novymonas esmeraldas</name>
    <dbReference type="NCBI Taxonomy" id="1808958"/>
    <lineage>
        <taxon>Eukaryota</taxon>
        <taxon>Discoba</taxon>
        <taxon>Euglenozoa</taxon>
        <taxon>Kinetoplastea</taxon>
        <taxon>Metakinetoplastina</taxon>
        <taxon>Trypanosomatida</taxon>
        <taxon>Trypanosomatidae</taxon>
        <taxon>Novymonas</taxon>
    </lineage>
</organism>
<accession>A0AAW0EVF6</accession>
<evidence type="ECO:0000313" key="3">
    <source>
        <dbReference type="Proteomes" id="UP001430356"/>
    </source>
</evidence>
<sequence>MSSEDTSPASPGVMDDGAEDVVEAVLTSTFDAHPTHLVEGDFFPAEAPAVAEVDGTAADDGDGLGEAGLDETAAAVATAAVPTSTPPKAAAVPSRKRVCWADEAQRDTAHALVKHVTSFYMPNTPSRREAADTAGPARQTHAPAVNPTPPLFREKAGSDGTTYKFCKALRPAVQYAEWKRQPHDYGTSAFEPQPEDAGQPAVAARTLFGELLQRSVVARAAEGQVRVRNGAQRGGRGEGLQLPLVRVDAAFDGPLQIPLAPGGGGAAGK</sequence>
<evidence type="ECO:0000313" key="2">
    <source>
        <dbReference type="EMBL" id="KAK7196919.1"/>
    </source>
</evidence>
<dbReference type="EMBL" id="JAECZO010000089">
    <property type="protein sequence ID" value="KAK7196919.1"/>
    <property type="molecule type" value="Genomic_DNA"/>
</dbReference>
<name>A0AAW0EVF6_9TRYP</name>
<keyword evidence="3" id="KW-1185">Reference proteome</keyword>
<dbReference type="AlphaFoldDB" id="A0AAW0EVF6"/>
<evidence type="ECO:0000256" key="1">
    <source>
        <dbReference type="SAM" id="MobiDB-lite"/>
    </source>
</evidence>
<feature type="region of interest" description="Disordered" evidence="1">
    <location>
        <begin position="123"/>
        <end position="152"/>
    </location>
</feature>
<protein>
    <submittedName>
        <fullName evidence="2">Uncharacterized protein</fullName>
    </submittedName>
</protein>
<gene>
    <name evidence="2" type="ORF">NESM_000634000</name>
</gene>
<comment type="caution">
    <text evidence="2">The sequence shown here is derived from an EMBL/GenBank/DDBJ whole genome shotgun (WGS) entry which is preliminary data.</text>
</comment>